<dbReference type="InterPro" id="IPR009571">
    <property type="entry name" value="SUR7/Rim9-like_fungi"/>
</dbReference>
<feature type="region of interest" description="Disordered" evidence="1">
    <location>
        <begin position="475"/>
        <end position="498"/>
    </location>
</feature>
<dbReference type="Pfam" id="PF06687">
    <property type="entry name" value="SUR7"/>
    <property type="match status" value="1"/>
</dbReference>
<name>H2B028_KAZAF</name>
<keyword evidence="2" id="KW-0812">Transmembrane</keyword>
<dbReference type="HOGENOM" id="CLU_026237_0_0_1"/>
<dbReference type="GO" id="GO:0035838">
    <property type="term" value="C:growing cell tip"/>
    <property type="evidence" value="ECO:0007669"/>
    <property type="project" value="TreeGrafter"/>
</dbReference>
<dbReference type="GO" id="GO:0005886">
    <property type="term" value="C:plasma membrane"/>
    <property type="evidence" value="ECO:0007669"/>
    <property type="project" value="EnsemblFungi"/>
</dbReference>
<dbReference type="InParanoid" id="H2B028"/>
<dbReference type="PANTHER" id="PTHR28013:SF8">
    <property type="entry name" value="AEL027WP"/>
    <property type="match status" value="1"/>
</dbReference>
<evidence type="ECO:0000256" key="1">
    <source>
        <dbReference type="SAM" id="MobiDB-lite"/>
    </source>
</evidence>
<dbReference type="OrthoDB" id="2354757at2759"/>
<evidence type="ECO:0000313" key="4">
    <source>
        <dbReference type="Proteomes" id="UP000005220"/>
    </source>
</evidence>
<organism evidence="3 4">
    <name type="scientific">Kazachstania africana (strain ATCC 22294 / BCRC 22015 / CBS 2517 / CECT 1963 / NBRC 1671 / NRRL Y-8276)</name>
    <name type="common">Yeast</name>
    <name type="synonym">Kluyveromyces africanus</name>
    <dbReference type="NCBI Taxonomy" id="1071382"/>
    <lineage>
        <taxon>Eukaryota</taxon>
        <taxon>Fungi</taxon>
        <taxon>Dikarya</taxon>
        <taxon>Ascomycota</taxon>
        <taxon>Saccharomycotina</taxon>
        <taxon>Saccharomycetes</taxon>
        <taxon>Saccharomycetales</taxon>
        <taxon>Saccharomycetaceae</taxon>
        <taxon>Kazachstania</taxon>
    </lineage>
</organism>
<evidence type="ECO:0000313" key="3">
    <source>
        <dbReference type="EMBL" id="CCF59978.1"/>
    </source>
</evidence>
<feature type="transmembrane region" description="Helical" evidence="2">
    <location>
        <begin position="6"/>
        <end position="34"/>
    </location>
</feature>
<keyword evidence="4" id="KW-1185">Reference proteome</keyword>
<dbReference type="AlphaFoldDB" id="H2B028"/>
<dbReference type="GO" id="GO:0000328">
    <property type="term" value="C:fungal-type vacuole lumen"/>
    <property type="evidence" value="ECO:0007669"/>
    <property type="project" value="EnsemblFungi"/>
</dbReference>
<accession>H2B028</accession>
<dbReference type="EMBL" id="HE650829">
    <property type="protein sequence ID" value="CCF59978.1"/>
    <property type="molecule type" value="Genomic_DNA"/>
</dbReference>
<dbReference type="GeneID" id="13883615"/>
<dbReference type="FunCoup" id="H2B028">
    <property type="interactions" value="2"/>
</dbReference>
<proteinExistence type="predicted"/>
<keyword evidence="2" id="KW-0472">Membrane</keyword>
<keyword evidence="2" id="KW-1133">Transmembrane helix</keyword>
<protein>
    <recommendedName>
        <fullName evidence="5">PH-response regulator protein palI/RIM9</fullName>
    </recommendedName>
</protein>
<reference evidence="3 4" key="1">
    <citation type="journal article" date="2011" name="Proc. Natl. Acad. Sci. U.S.A.">
        <title>Evolutionary erosion of yeast sex chromosomes by mating-type switching accidents.</title>
        <authorList>
            <person name="Gordon J.L."/>
            <person name="Armisen D."/>
            <person name="Proux-Wera E."/>
            <person name="Oheigeartaigh S.S."/>
            <person name="Byrne K.P."/>
            <person name="Wolfe K.H."/>
        </authorList>
    </citation>
    <scope>NUCLEOTIDE SEQUENCE [LARGE SCALE GENOMIC DNA]</scope>
    <source>
        <strain evidence="4">ATCC 22294 / BCRC 22015 / CBS 2517 / CECT 1963 / NBRC 1671 / NRRL Y-8276</strain>
    </source>
</reference>
<gene>
    <name evidence="3" type="primary">KAFR0I01980</name>
    <name evidence="3" type="ORF">KAFR_0I01980</name>
</gene>
<dbReference type="eggNOG" id="ENOG502RYG1">
    <property type="taxonomic scope" value="Eukaryota"/>
</dbReference>
<dbReference type="GO" id="GO:0032153">
    <property type="term" value="C:cell division site"/>
    <property type="evidence" value="ECO:0007669"/>
    <property type="project" value="TreeGrafter"/>
</dbReference>
<dbReference type="InterPro" id="IPR051380">
    <property type="entry name" value="pH-response_reg_palI/RIM9"/>
</dbReference>
<feature type="transmembrane region" description="Helical" evidence="2">
    <location>
        <begin position="161"/>
        <end position="183"/>
    </location>
</feature>
<feature type="compositionally biased region" description="Polar residues" evidence="1">
    <location>
        <begin position="476"/>
        <end position="498"/>
    </location>
</feature>
<feature type="transmembrane region" description="Helical" evidence="2">
    <location>
        <begin position="123"/>
        <end position="154"/>
    </location>
</feature>
<feature type="region of interest" description="Disordered" evidence="1">
    <location>
        <begin position="232"/>
        <end position="251"/>
    </location>
</feature>
<dbReference type="Proteomes" id="UP000005220">
    <property type="component" value="Chromosome 9"/>
</dbReference>
<dbReference type="RefSeq" id="XP_003959113.1">
    <property type="nucleotide sequence ID" value="XM_003959064.1"/>
</dbReference>
<evidence type="ECO:0008006" key="5">
    <source>
        <dbReference type="Google" id="ProtNLM"/>
    </source>
</evidence>
<feature type="transmembrane region" description="Helical" evidence="2">
    <location>
        <begin position="86"/>
        <end position="117"/>
    </location>
</feature>
<evidence type="ECO:0000256" key="2">
    <source>
        <dbReference type="SAM" id="Phobius"/>
    </source>
</evidence>
<sequence length="531" mass="59677">MRTSKSSIFFAIIAVFQFASMALLIICCITAPVFKQIGLSKYDGITYGVFGYCEDDSCSKASASYNPYALSDDTASWKMNSNARKALGHILIIMPVAAGLNFFAFLSTSITLIVSILQNYGNISAIMFIINLIFDLLGFLSSALMCIVSFLLFYPHTTWCTWILIPAAVLPLITLPLIFVAYISNGQNGTESNLEEQDEIMLYDQYNNTNSKKLSIDDIYNYYNDDDAAGSSNLLNKPTVPSDANPSTTDVEKDLYNVNNSATDLSTEEREKQEYTERVTAVNVSDEYVEKVQHGDNDDDKNSEKNSLTAFSAIENDTGAANNNGNNVRQNAHAYVPTASLNSSTYSHKETPSTDNPNRIIEDVMNNGPEDNTFNDDKRSDLTSISRRGFNQYKNNNIPPYPKNPSMSQPQSAIQQPMNYQQSGQYQQPMQYHQQYSVPPRQYLPSYHSVPQMTTMSDTILSNNPNFMPAPMSRNGMKSHQQRDNNTQANVNMSRIPNSTPHFQSAYKKRMQNKNNLYNTLQHSDNPYNFR</sequence>
<dbReference type="KEGG" id="kaf:KAFR_0I01980"/>
<dbReference type="PANTHER" id="PTHR28013">
    <property type="entry name" value="PROTEIN DCV1-RELATED"/>
    <property type="match status" value="1"/>
</dbReference>